<sequence length="266" mass="27885">MSVLTDTRAVAAAAAAATAAVLAPHQPTYDRGFAPGWVTLAGVALALLFAWTERAWAGRIAAVLLLWAGGGVVLDGFRAFFWATGIPAGDFAQVNWARAAVRGASLLTSALLVLALARRAQGPWRERPWLGYTAFTLAFPYPLLKLYWSFGGAAARPEPYTEGFPYMESVMLLGGAALALALVQPWGRHLPRLPLLVPAWAATGALVSMGALAGFGTVAQAVGLSDGPVDFGEPLTVAMVGAVYGSWLLFGLALGGATLTYQRLTR</sequence>
<feature type="transmembrane region" description="Helical" evidence="1">
    <location>
        <begin position="129"/>
        <end position="148"/>
    </location>
</feature>
<dbReference type="RefSeq" id="WP_138641937.1">
    <property type="nucleotide sequence ID" value="NZ_VCKZ01000563.1"/>
</dbReference>
<comment type="caution">
    <text evidence="2">The sequence shown here is derived from an EMBL/GenBank/DDBJ whole genome shotgun (WGS) entry which is preliminary data.</text>
</comment>
<feature type="transmembrane region" description="Helical" evidence="1">
    <location>
        <begin position="32"/>
        <end position="51"/>
    </location>
</feature>
<dbReference type="EMBL" id="VCKZ01000563">
    <property type="protein sequence ID" value="TMR26365.1"/>
    <property type="molecule type" value="Genomic_DNA"/>
</dbReference>
<feature type="transmembrane region" description="Helical" evidence="1">
    <location>
        <begin position="235"/>
        <end position="261"/>
    </location>
</feature>
<evidence type="ECO:0000256" key="1">
    <source>
        <dbReference type="SAM" id="Phobius"/>
    </source>
</evidence>
<proteinExistence type="predicted"/>
<accession>A0A5S4FZZ3</accession>
<feature type="transmembrane region" description="Helical" evidence="1">
    <location>
        <begin position="163"/>
        <end position="183"/>
    </location>
</feature>
<feature type="transmembrane region" description="Helical" evidence="1">
    <location>
        <begin position="195"/>
        <end position="215"/>
    </location>
</feature>
<feature type="transmembrane region" description="Helical" evidence="1">
    <location>
        <begin position="63"/>
        <end position="84"/>
    </location>
</feature>
<gene>
    <name evidence="2" type="ORF">ETD96_41355</name>
</gene>
<evidence type="ECO:0000313" key="3">
    <source>
        <dbReference type="Proteomes" id="UP000305238"/>
    </source>
</evidence>
<dbReference type="Proteomes" id="UP000305238">
    <property type="component" value="Unassembled WGS sequence"/>
</dbReference>
<keyword evidence="1" id="KW-1133">Transmembrane helix</keyword>
<name>A0A5S4FZZ3_9ACTN</name>
<keyword evidence="3" id="KW-1185">Reference proteome</keyword>
<keyword evidence="1" id="KW-0812">Transmembrane</keyword>
<feature type="transmembrane region" description="Helical" evidence="1">
    <location>
        <begin position="96"/>
        <end position="117"/>
    </location>
</feature>
<dbReference type="AlphaFoldDB" id="A0A5S4FZZ3"/>
<protein>
    <submittedName>
        <fullName evidence="2">Uncharacterized protein</fullName>
    </submittedName>
</protein>
<evidence type="ECO:0000313" key="2">
    <source>
        <dbReference type="EMBL" id="TMR26365.1"/>
    </source>
</evidence>
<reference evidence="2 3" key="1">
    <citation type="submission" date="2019-05" db="EMBL/GenBank/DDBJ databases">
        <title>Draft genome sequence of Actinomadura geliboluensis A8036.</title>
        <authorList>
            <person name="Saricaoglu S."/>
            <person name="Isik K."/>
        </authorList>
    </citation>
    <scope>NUCLEOTIDE SEQUENCE [LARGE SCALE GENOMIC DNA]</scope>
    <source>
        <strain evidence="2 3">A8036</strain>
    </source>
</reference>
<organism evidence="2 3">
    <name type="scientific">Actinomadura geliboluensis</name>
    <dbReference type="NCBI Taxonomy" id="882440"/>
    <lineage>
        <taxon>Bacteria</taxon>
        <taxon>Bacillati</taxon>
        <taxon>Actinomycetota</taxon>
        <taxon>Actinomycetes</taxon>
        <taxon>Streptosporangiales</taxon>
        <taxon>Thermomonosporaceae</taxon>
        <taxon>Actinomadura</taxon>
    </lineage>
</organism>
<dbReference type="OrthoDB" id="2881403at2"/>
<keyword evidence="1" id="KW-0472">Membrane</keyword>